<proteinExistence type="predicted"/>
<evidence type="ECO:0000313" key="1">
    <source>
        <dbReference type="EMBL" id="OBS77387.1"/>
    </source>
</evidence>
<gene>
    <name evidence="1" type="ORF">A6R68_16100</name>
</gene>
<dbReference type="Gene3D" id="2.40.50.1000">
    <property type="match status" value="1"/>
</dbReference>
<reference evidence="1 2" key="1">
    <citation type="submission" date="2016-06" db="EMBL/GenBank/DDBJ databases">
        <title>The Draft Genome Sequence and Annotation of the Desert Woodrat Neotoma lepida.</title>
        <authorList>
            <person name="Campbell M."/>
            <person name="Oakeson K.F."/>
            <person name="Yandell M."/>
            <person name="Halpert J.R."/>
            <person name="Dearing D."/>
        </authorList>
    </citation>
    <scope>NUCLEOTIDE SEQUENCE [LARGE SCALE GENOMIC DNA]</scope>
    <source>
        <strain evidence="1">417</strain>
        <tissue evidence="1">Liver</tissue>
    </source>
</reference>
<accession>A0A1A6HIC1</accession>
<comment type="caution">
    <text evidence="1">The sequence shown here is derived from an EMBL/GenBank/DDBJ whole genome shotgun (WGS) entry which is preliminary data.</text>
</comment>
<dbReference type="STRING" id="56216.A0A1A6HIC1"/>
<dbReference type="GO" id="GO:0006412">
    <property type="term" value="P:translation"/>
    <property type="evidence" value="ECO:0007669"/>
    <property type="project" value="InterPro"/>
</dbReference>
<name>A0A1A6HIC1_NEOLE</name>
<dbReference type="AlphaFoldDB" id="A0A1A6HIC1"/>
<dbReference type="SUPFAM" id="SSF50249">
    <property type="entry name" value="Nucleic acid-binding proteins"/>
    <property type="match status" value="1"/>
</dbReference>
<dbReference type="InterPro" id="IPR012340">
    <property type="entry name" value="NA-bd_OB-fold"/>
</dbReference>
<dbReference type="GO" id="GO:0003735">
    <property type="term" value="F:structural constituent of ribosome"/>
    <property type="evidence" value="ECO:0007669"/>
    <property type="project" value="InterPro"/>
</dbReference>
<protein>
    <recommendedName>
        <fullName evidence="3">40S ribosomal protein S11 N-terminal domain-containing protein</fullName>
    </recommendedName>
</protein>
<evidence type="ECO:0000313" key="2">
    <source>
        <dbReference type="Proteomes" id="UP000092124"/>
    </source>
</evidence>
<keyword evidence="2" id="KW-1185">Reference proteome</keyword>
<sequence length="111" mass="12589">MWLSWASPSHRGLYIGDIITVGECRPLSSKTVQFSVLKVTQAASTQKQFQTFGEEARKGTHYYVLGKDVDEGFILTVKDFCAEYQLIEVTLLGSRETRVPIFPNWVTTTRI</sequence>
<evidence type="ECO:0008006" key="3">
    <source>
        <dbReference type="Google" id="ProtNLM"/>
    </source>
</evidence>
<dbReference type="Proteomes" id="UP000092124">
    <property type="component" value="Unassembled WGS sequence"/>
</dbReference>
<dbReference type="PROSITE" id="PS00056">
    <property type="entry name" value="RIBOSOMAL_S17"/>
    <property type="match status" value="1"/>
</dbReference>
<dbReference type="OrthoDB" id="10254436at2759"/>
<dbReference type="GO" id="GO:0005840">
    <property type="term" value="C:ribosome"/>
    <property type="evidence" value="ECO:0007669"/>
    <property type="project" value="InterPro"/>
</dbReference>
<organism evidence="1 2">
    <name type="scientific">Neotoma lepida</name>
    <name type="common">Desert woodrat</name>
    <dbReference type="NCBI Taxonomy" id="56216"/>
    <lineage>
        <taxon>Eukaryota</taxon>
        <taxon>Metazoa</taxon>
        <taxon>Chordata</taxon>
        <taxon>Craniata</taxon>
        <taxon>Vertebrata</taxon>
        <taxon>Euteleostomi</taxon>
        <taxon>Mammalia</taxon>
        <taxon>Eutheria</taxon>
        <taxon>Euarchontoglires</taxon>
        <taxon>Glires</taxon>
        <taxon>Rodentia</taxon>
        <taxon>Myomorpha</taxon>
        <taxon>Muroidea</taxon>
        <taxon>Cricetidae</taxon>
        <taxon>Neotominae</taxon>
        <taxon>Neotoma</taxon>
    </lineage>
</organism>
<dbReference type="InterPro" id="IPR019979">
    <property type="entry name" value="Ribosomal_uS17_CS"/>
</dbReference>
<dbReference type="EMBL" id="LZPO01029789">
    <property type="protein sequence ID" value="OBS77387.1"/>
    <property type="molecule type" value="Genomic_DNA"/>
</dbReference>